<name>A0AAN9KFH0_CANGL</name>
<protein>
    <submittedName>
        <fullName evidence="2">Uncharacterized protein</fullName>
    </submittedName>
</protein>
<dbReference type="Proteomes" id="UP001367508">
    <property type="component" value="Unassembled WGS sequence"/>
</dbReference>
<organism evidence="2 3">
    <name type="scientific">Canavalia gladiata</name>
    <name type="common">Sword bean</name>
    <name type="synonym">Dolichos gladiatus</name>
    <dbReference type="NCBI Taxonomy" id="3824"/>
    <lineage>
        <taxon>Eukaryota</taxon>
        <taxon>Viridiplantae</taxon>
        <taxon>Streptophyta</taxon>
        <taxon>Embryophyta</taxon>
        <taxon>Tracheophyta</taxon>
        <taxon>Spermatophyta</taxon>
        <taxon>Magnoliopsida</taxon>
        <taxon>eudicotyledons</taxon>
        <taxon>Gunneridae</taxon>
        <taxon>Pentapetalae</taxon>
        <taxon>rosids</taxon>
        <taxon>fabids</taxon>
        <taxon>Fabales</taxon>
        <taxon>Fabaceae</taxon>
        <taxon>Papilionoideae</taxon>
        <taxon>50 kb inversion clade</taxon>
        <taxon>NPAAA clade</taxon>
        <taxon>indigoferoid/millettioid clade</taxon>
        <taxon>Phaseoleae</taxon>
        <taxon>Canavalia</taxon>
    </lineage>
</organism>
<keyword evidence="3" id="KW-1185">Reference proteome</keyword>
<feature type="compositionally biased region" description="Basic and acidic residues" evidence="1">
    <location>
        <begin position="1"/>
        <end position="13"/>
    </location>
</feature>
<proteinExistence type="predicted"/>
<reference evidence="2 3" key="1">
    <citation type="submission" date="2024-01" db="EMBL/GenBank/DDBJ databases">
        <title>The genomes of 5 underutilized Papilionoideae crops provide insights into root nodulation and disease resistanc.</title>
        <authorList>
            <person name="Jiang F."/>
        </authorList>
    </citation>
    <scope>NUCLEOTIDE SEQUENCE [LARGE SCALE GENOMIC DNA]</scope>
    <source>
        <strain evidence="2">LVBAO_FW01</strain>
        <tissue evidence="2">Leaves</tissue>
    </source>
</reference>
<dbReference type="EMBL" id="JAYMYQ010000008">
    <property type="protein sequence ID" value="KAK7315811.1"/>
    <property type="molecule type" value="Genomic_DNA"/>
</dbReference>
<gene>
    <name evidence="2" type="ORF">VNO77_34389</name>
</gene>
<accession>A0AAN9KFH0</accession>
<sequence>MKRFEKTPCDRGSLKKALSSFSDSSKEETQGSANFPEVLELLVILIITVAISVVSAVIKENIEEILEELQACQAAMGNCVELCSICLINPVTERIPENIREVLVGKIPTSIGMF</sequence>
<evidence type="ECO:0000256" key="1">
    <source>
        <dbReference type="SAM" id="MobiDB-lite"/>
    </source>
</evidence>
<evidence type="ECO:0000313" key="3">
    <source>
        <dbReference type="Proteomes" id="UP001367508"/>
    </source>
</evidence>
<comment type="caution">
    <text evidence="2">The sequence shown here is derived from an EMBL/GenBank/DDBJ whole genome shotgun (WGS) entry which is preliminary data.</text>
</comment>
<evidence type="ECO:0000313" key="2">
    <source>
        <dbReference type="EMBL" id="KAK7315811.1"/>
    </source>
</evidence>
<feature type="region of interest" description="Disordered" evidence="1">
    <location>
        <begin position="1"/>
        <end position="31"/>
    </location>
</feature>
<dbReference type="AlphaFoldDB" id="A0AAN9KFH0"/>